<sequence>MKSTYKLLGAMWDRLPSENPGFILWDCTYSPLGSKRSLFDTRGERRFIPLSHLFSLEDPAQLSLLVERLKECSHVALVLDYVPTVGSLVNLEFFIKRANQMRSFFADALPDAEVRIMTPLLAERLSS</sequence>
<comment type="caution">
    <text evidence="1">The sequence shown here is derived from an EMBL/GenBank/DDBJ whole genome shotgun (WGS) entry which is preliminary data.</text>
</comment>
<dbReference type="EMBL" id="QWKH01000039">
    <property type="protein sequence ID" value="NBI34662.1"/>
    <property type="molecule type" value="Genomic_DNA"/>
</dbReference>
<proteinExistence type="predicted"/>
<name>A0A7C9JJA5_9BACT</name>
<dbReference type="AlphaFoldDB" id="A0A7C9JJA5"/>
<gene>
    <name evidence="1" type="ORF">D1639_06385</name>
</gene>
<protein>
    <submittedName>
        <fullName evidence="1">Uncharacterized protein</fullName>
    </submittedName>
</protein>
<evidence type="ECO:0000313" key="1">
    <source>
        <dbReference type="EMBL" id="NBI34662.1"/>
    </source>
</evidence>
<accession>A0A7C9JJA5</accession>
<organism evidence="1">
    <name type="scientific">Muribaculaceae bacterium Z82</name>
    <dbReference type="NCBI Taxonomy" id="2304548"/>
    <lineage>
        <taxon>Bacteria</taxon>
        <taxon>Pseudomonadati</taxon>
        <taxon>Bacteroidota</taxon>
        <taxon>Bacteroidia</taxon>
        <taxon>Bacteroidales</taxon>
        <taxon>Muribaculaceae</taxon>
    </lineage>
</organism>
<reference evidence="1" key="1">
    <citation type="submission" date="2018-08" db="EMBL/GenBank/DDBJ databases">
        <title>Murine metabolic-syndrome-specific gut microbial biobank.</title>
        <authorList>
            <person name="Liu C."/>
        </authorList>
    </citation>
    <scope>NUCLEOTIDE SEQUENCE [LARGE SCALE GENOMIC DNA]</scope>
    <source>
        <strain evidence="1">Z82</strain>
    </source>
</reference>